<dbReference type="GO" id="GO:0016740">
    <property type="term" value="F:transferase activity"/>
    <property type="evidence" value="ECO:0007669"/>
    <property type="project" value="UniProtKB-KW"/>
</dbReference>
<reference evidence="2 3" key="1">
    <citation type="submission" date="2016-11" db="EMBL/GenBank/DDBJ databases">
        <authorList>
            <person name="Jaros S."/>
            <person name="Januszkiewicz K."/>
            <person name="Wedrychowicz H."/>
        </authorList>
    </citation>
    <scope>NUCLEOTIDE SEQUENCE [LARGE SCALE GENOMIC DNA]</scope>
    <source>
        <strain evidence="2 3">CGMCC 1.6102</strain>
    </source>
</reference>
<sequence length="93" mass="10992">MKAIWKDKILAQSDETIFLENNHYFPHDSLNREFFEISNTTSDCPWKGRANYYHVRIGEDTNRDAAWFYPNPKDAAAEIQNHVAFWKGIKVEE</sequence>
<dbReference type="AlphaFoldDB" id="A0A1M7KD03"/>
<gene>
    <name evidence="2" type="ORF">SAMN04488057_102394</name>
</gene>
<dbReference type="PANTHER" id="PTHR34310">
    <property type="entry name" value="DUF427 DOMAIN PROTEIN (AFU_ORTHOLOGUE AFUA_3G02220)"/>
    <property type="match status" value="1"/>
</dbReference>
<dbReference type="InterPro" id="IPR038694">
    <property type="entry name" value="DUF427_sf"/>
</dbReference>
<evidence type="ECO:0000259" key="1">
    <source>
        <dbReference type="Pfam" id="PF04248"/>
    </source>
</evidence>
<dbReference type="STRING" id="388280.SAMN04488057_102394"/>
<accession>A0A1M7KD03</accession>
<dbReference type="Pfam" id="PF04248">
    <property type="entry name" value="NTP_transf_9"/>
    <property type="match status" value="1"/>
</dbReference>
<keyword evidence="3" id="KW-1185">Reference proteome</keyword>
<name>A0A1M7KD03_9BACT</name>
<dbReference type="InterPro" id="IPR007361">
    <property type="entry name" value="DUF427"/>
</dbReference>
<dbReference type="Gene3D" id="2.170.150.40">
    <property type="entry name" value="Domain of unknown function (DUF427)"/>
    <property type="match status" value="1"/>
</dbReference>
<proteinExistence type="predicted"/>
<keyword evidence="2" id="KW-0808">Transferase</keyword>
<evidence type="ECO:0000313" key="3">
    <source>
        <dbReference type="Proteomes" id="UP000184513"/>
    </source>
</evidence>
<evidence type="ECO:0000313" key="2">
    <source>
        <dbReference type="EMBL" id="SHM63070.1"/>
    </source>
</evidence>
<dbReference type="RefSeq" id="WP_073092782.1">
    <property type="nucleotide sequence ID" value="NZ_FRCY01000002.1"/>
</dbReference>
<organism evidence="2 3">
    <name type="scientific">Cyclobacterium lianum</name>
    <dbReference type="NCBI Taxonomy" id="388280"/>
    <lineage>
        <taxon>Bacteria</taxon>
        <taxon>Pseudomonadati</taxon>
        <taxon>Bacteroidota</taxon>
        <taxon>Cytophagia</taxon>
        <taxon>Cytophagales</taxon>
        <taxon>Cyclobacteriaceae</taxon>
        <taxon>Cyclobacterium</taxon>
    </lineage>
</organism>
<protein>
    <submittedName>
        <fullName evidence="2">Nucleotidyltransferase</fullName>
    </submittedName>
</protein>
<feature type="domain" description="DUF427" evidence="1">
    <location>
        <begin position="1"/>
        <end position="87"/>
    </location>
</feature>
<dbReference type="PANTHER" id="PTHR34310:SF5">
    <property type="entry name" value="DUF427 DOMAIN PROTEIN (AFU_ORTHOLOGUE AFUA_3G02220)"/>
    <property type="match status" value="1"/>
</dbReference>
<dbReference type="EMBL" id="FRCY01000002">
    <property type="protein sequence ID" value="SHM63070.1"/>
    <property type="molecule type" value="Genomic_DNA"/>
</dbReference>
<dbReference type="OrthoDB" id="119916at2"/>
<dbReference type="Proteomes" id="UP000184513">
    <property type="component" value="Unassembled WGS sequence"/>
</dbReference>